<evidence type="ECO:0000256" key="1">
    <source>
        <dbReference type="ARBA" id="ARBA00004123"/>
    </source>
</evidence>
<comment type="caution">
    <text evidence="8">The sequence shown here is derived from an EMBL/GenBank/DDBJ whole genome shotgun (WGS) entry which is preliminary data.</text>
</comment>
<organism evidence="8 9">
    <name type="scientific">Fasciola hepatica</name>
    <name type="common">Liver fluke</name>
    <dbReference type="NCBI Taxonomy" id="6192"/>
    <lineage>
        <taxon>Eukaryota</taxon>
        <taxon>Metazoa</taxon>
        <taxon>Spiralia</taxon>
        <taxon>Lophotrochozoa</taxon>
        <taxon>Platyhelminthes</taxon>
        <taxon>Trematoda</taxon>
        <taxon>Digenea</taxon>
        <taxon>Plagiorchiida</taxon>
        <taxon>Echinostomata</taxon>
        <taxon>Echinostomatoidea</taxon>
        <taxon>Fasciolidae</taxon>
        <taxon>Fasciola</taxon>
    </lineage>
</organism>
<proteinExistence type="predicted"/>
<evidence type="ECO:0000256" key="5">
    <source>
        <dbReference type="SAM" id="MobiDB-lite"/>
    </source>
</evidence>
<dbReference type="PANTHER" id="PTHR15683:SF8">
    <property type="entry name" value="SCAFFOLD ATTACHMENT FACTOR B, ISOFORM B"/>
    <property type="match status" value="1"/>
</dbReference>
<keyword evidence="3" id="KW-0539">Nucleus</keyword>
<feature type="compositionally biased region" description="Basic and acidic residues" evidence="5">
    <location>
        <begin position="675"/>
        <end position="690"/>
    </location>
</feature>
<dbReference type="Pfam" id="PF00076">
    <property type="entry name" value="RRM_1"/>
    <property type="match status" value="1"/>
</dbReference>
<dbReference type="GO" id="GO:0050684">
    <property type="term" value="P:regulation of mRNA processing"/>
    <property type="evidence" value="ECO:0007669"/>
    <property type="project" value="TreeGrafter"/>
</dbReference>
<evidence type="ECO:0000259" key="6">
    <source>
        <dbReference type="PROSITE" id="PS50102"/>
    </source>
</evidence>
<dbReference type="Proteomes" id="UP000230066">
    <property type="component" value="Unassembled WGS sequence"/>
</dbReference>
<dbReference type="SUPFAM" id="SSF54928">
    <property type="entry name" value="RNA-binding domain, RBD"/>
    <property type="match status" value="1"/>
</dbReference>
<feature type="domain" description="SAP" evidence="7">
    <location>
        <begin position="30"/>
        <end position="64"/>
    </location>
</feature>
<feature type="compositionally biased region" description="Basic and acidic residues" evidence="5">
    <location>
        <begin position="563"/>
        <end position="575"/>
    </location>
</feature>
<evidence type="ECO:0000256" key="3">
    <source>
        <dbReference type="ARBA" id="ARBA00023242"/>
    </source>
</evidence>
<protein>
    <submittedName>
        <fullName evidence="8">Scaffold attachment factor B2</fullName>
    </submittedName>
</protein>
<gene>
    <name evidence="8" type="ORF">D915_003871</name>
</gene>
<dbReference type="InterPro" id="IPR003034">
    <property type="entry name" value="SAP_dom"/>
</dbReference>
<feature type="compositionally biased region" description="Pro residues" evidence="5">
    <location>
        <begin position="491"/>
        <end position="501"/>
    </location>
</feature>
<evidence type="ECO:0000256" key="2">
    <source>
        <dbReference type="ARBA" id="ARBA00022884"/>
    </source>
</evidence>
<feature type="compositionally biased region" description="Basic and acidic residues" evidence="5">
    <location>
        <begin position="594"/>
        <end position="609"/>
    </location>
</feature>
<feature type="compositionally biased region" description="Basic and acidic residues" evidence="5">
    <location>
        <begin position="114"/>
        <end position="130"/>
    </location>
</feature>
<dbReference type="GO" id="GO:0003723">
    <property type="term" value="F:RNA binding"/>
    <property type="evidence" value="ECO:0007669"/>
    <property type="project" value="UniProtKB-UniRule"/>
</dbReference>
<dbReference type="InterPro" id="IPR051738">
    <property type="entry name" value="SAF_Modulators"/>
</dbReference>
<dbReference type="Gene3D" id="1.10.720.30">
    <property type="entry name" value="SAP domain"/>
    <property type="match status" value="1"/>
</dbReference>
<feature type="compositionally biased region" description="Basic residues" evidence="5">
    <location>
        <begin position="331"/>
        <end position="341"/>
    </location>
</feature>
<feature type="compositionally biased region" description="Basic and acidic residues" evidence="5">
    <location>
        <begin position="443"/>
        <end position="490"/>
    </location>
</feature>
<dbReference type="GO" id="GO:0006357">
    <property type="term" value="P:regulation of transcription by RNA polymerase II"/>
    <property type="evidence" value="ECO:0007669"/>
    <property type="project" value="TreeGrafter"/>
</dbReference>
<dbReference type="EMBL" id="JXXN02001166">
    <property type="protein sequence ID" value="THD25388.1"/>
    <property type="molecule type" value="Genomic_DNA"/>
</dbReference>
<dbReference type="InterPro" id="IPR000504">
    <property type="entry name" value="RRM_dom"/>
</dbReference>
<dbReference type="InterPro" id="IPR036361">
    <property type="entry name" value="SAP_dom_sf"/>
</dbReference>
<dbReference type="PANTHER" id="PTHR15683">
    <property type="entry name" value="SCAFFOLD ATTACHMENT FACTOR B-RELATED"/>
    <property type="match status" value="1"/>
</dbReference>
<dbReference type="SMART" id="SM00360">
    <property type="entry name" value="RRM"/>
    <property type="match status" value="1"/>
</dbReference>
<dbReference type="PROSITE" id="PS50800">
    <property type="entry name" value="SAP"/>
    <property type="match status" value="1"/>
</dbReference>
<dbReference type="GO" id="GO:0043565">
    <property type="term" value="F:sequence-specific DNA binding"/>
    <property type="evidence" value="ECO:0007669"/>
    <property type="project" value="TreeGrafter"/>
</dbReference>
<feature type="domain" description="RRM" evidence="6">
    <location>
        <begin position="223"/>
        <end position="300"/>
    </location>
</feature>
<feature type="region of interest" description="Disordered" evidence="5">
    <location>
        <begin position="410"/>
        <end position="711"/>
    </location>
</feature>
<keyword evidence="2 4" id="KW-0694">RNA-binding</keyword>
<name>A0A4E0RUE2_FASHE</name>
<sequence>MHTELSSLESVLMSSPPTMLQFAVMEGRSLSELKVADLRRELEKRQKDKVGVKQVLVDRLKEALEEDGHDPLTYRFGNEMETQSFESEAVDQSVRCSVALCDVSSVGVNGDSMDSSHTKDEAALNRHEPLQSDSTIEEPAEQKKMEEPVTYVVQVGDQEDLDYDLKSENDVAVECNNSTQDQTKSSTEVVPKVDECAQSGKVVKPGLNKSFEDTQAKPIESQKNLWVSNLPKSVKAADLKQHFSKSGKVVSATVVMSTRSPGGCFGFLQMASAEDAAKAARHFDCSDYNGCKISVEATERKPPALTSKVNDRPIPRAKHSNSTAKAEPSRSRRWAQSRRAPRQSFRARQWLARARAAAARTLRSRNIAARKPVSESRRETRISRPPPRMNRRIMAYQSLRRASLMLATTRYGSGRPAHNLRESVPSRYADTLRSPPSYSRQSGDFDRTHRYSSDRHEAHPATPTRRPETRMFHPDRRQLVNPVYDHERSRPLPPPPPPRAPMPRKSEPLRDVPRLREPLPPPPPDRRRSLPSTRLLDTRPRVSRLARSPADLPRSYSRPAVAHRPDEQAYDRMDSGRGPCNRQPSPLSPPINRMPEHYRSYESVVERRPSPARGYPSRPVPTPRREYRDISRSPPRSRNMALMRPYPDVSPHHDMRNSRPIRDRSPPTYGISSDPRPKVVDYGHRSEPRNDYPGWRGSSPRIHTPGHTWKPAGHSFVSNYGARRY</sequence>
<evidence type="ECO:0000256" key="4">
    <source>
        <dbReference type="PROSITE-ProRule" id="PRU00176"/>
    </source>
</evidence>
<dbReference type="InterPro" id="IPR012677">
    <property type="entry name" value="Nucleotide-bd_a/b_plait_sf"/>
</dbReference>
<feature type="region of interest" description="Disordered" evidence="5">
    <location>
        <begin position="109"/>
        <end position="145"/>
    </location>
</feature>
<feature type="region of interest" description="Disordered" evidence="5">
    <location>
        <begin position="362"/>
        <end position="388"/>
    </location>
</feature>
<dbReference type="CDD" id="cd12417">
    <property type="entry name" value="RRM_SAFB_like"/>
    <property type="match status" value="1"/>
</dbReference>
<dbReference type="Pfam" id="PF02037">
    <property type="entry name" value="SAP"/>
    <property type="match status" value="1"/>
</dbReference>
<dbReference type="SUPFAM" id="SSF68906">
    <property type="entry name" value="SAP domain"/>
    <property type="match status" value="1"/>
</dbReference>
<dbReference type="SMART" id="SM00513">
    <property type="entry name" value="SAP"/>
    <property type="match status" value="1"/>
</dbReference>
<feature type="compositionally biased region" description="Basic and acidic residues" evidence="5">
    <location>
        <begin position="504"/>
        <end position="517"/>
    </location>
</feature>
<dbReference type="AlphaFoldDB" id="A0A4E0RUE2"/>
<comment type="subcellular location">
    <subcellularLocation>
        <location evidence="1">Nucleus</location>
    </subcellularLocation>
</comment>
<dbReference type="Gene3D" id="3.30.70.330">
    <property type="match status" value="1"/>
</dbReference>
<accession>A0A4E0RUE2</accession>
<dbReference type="GO" id="GO:0005634">
    <property type="term" value="C:nucleus"/>
    <property type="evidence" value="ECO:0007669"/>
    <property type="project" value="UniProtKB-SubCell"/>
</dbReference>
<dbReference type="PROSITE" id="PS50102">
    <property type="entry name" value="RRM"/>
    <property type="match status" value="1"/>
</dbReference>
<dbReference type="InterPro" id="IPR035979">
    <property type="entry name" value="RBD_domain_sf"/>
</dbReference>
<keyword evidence="9" id="KW-1185">Reference proteome</keyword>
<feature type="compositionally biased region" description="Basic and acidic residues" evidence="5">
    <location>
        <begin position="372"/>
        <end position="382"/>
    </location>
</feature>
<evidence type="ECO:0000313" key="9">
    <source>
        <dbReference type="Proteomes" id="UP000230066"/>
    </source>
</evidence>
<reference evidence="8" key="1">
    <citation type="submission" date="2019-03" db="EMBL/GenBank/DDBJ databases">
        <title>Improved annotation for the trematode Fasciola hepatica.</title>
        <authorList>
            <person name="Choi Y.-J."/>
            <person name="Martin J."/>
            <person name="Mitreva M."/>
        </authorList>
    </citation>
    <scope>NUCLEOTIDE SEQUENCE [LARGE SCALE GENOMIC DNA]</scope>
</reference>
<feature type="compositionally biased region" description="Basic and acidic residues" evidence="5">
    <location>
        <begin position="650"/>
        <end position="665"/>
    </location>
</feature>
<evidence type="ECO:0000313" key="8">
    <source>
        <dbReference type="EMBL" id="THD25388.1"/>
    </source>
</evidence>
<feature type="region of interest" description="Disordered" evidence="5">
    <location>
        <begin position="302"/>
        <end position="348"/>
    </location>
</feature>
<evidence type="ECO:0000259" key="7">
    <source>
        <dbReference type="PROSITE" id="PS50800"/>
    </source>
</evidence>